<feature type="compositionally biased region" description="Low complexity" evidence="1">
    <location>
        <begin position="2569"/>
        <end position="2585"/>
    </location>
</feature>
<dbReference type="RefSeq" id="XP_013271542.1">
    <property type="nucleotide sequence ID" value="XM_013416088.1"/>
</dbReference>
<evidence type="ECO:0000259" key="3">
    <source>
        <dbReference type="Pfam" id="PF14225"/>
    </source>
</evidence>
<dbReference type="VEuPathDB" id="FungiDB:Z518_05274"/>
<dbReference type="GeneID" id="25293345"/>
<evidence type="ECO:0000259" key="2">
    <source>
        <dbReference type="Pfam" id="PF14222"/>
    </source>
</evidence>
<feature type="domain" description="Cell morphogenesis central region" evidence="4">
    <location>
        <begin position="1760"/>
        <end position="1937"/>
    </location>
</feature>
<dbReference type="InterPro" id="IPR029473">
    <property type="entry name" value="MOR2-PAG1_mid"/>
</dbReference>
<feature type="region of interest" description="Disordered" evidence="1">
    <location>
        <begin position="323"/>
        <end position="354"/>
    </location>
</feature>
<dbReference type="GO" id="GO:0005938">
    <property type="term" value="C:cell cortex"/>
    <property type="evidence" value="ECO:0007669"/>
    <property type="project" value="TreeGrafter"/>
</dbReference>
<dbReference type="OrthoDB" id="6287725at2759"/>
<dbReference type="PANTHER" id="PTHR12295:SF30">
    <property type="entry name" value="PROTEIN FURRY"/>
    <property type="match status" value="1"/>
</dbReference>
<proteinExistence type="predicted"/>
<keyword evidence="6" id="KW-1185">Reference proteome</keyword>
<accession>A0A0D2IMM9</accession>
<dbReference type="InterPro" id="IPR025481">
    <property type="entry name" value="Cell_Morphogen_C"/>
</dbReference>
<dbReference type="Pfam" id="PF14225">
    <property type="entry name" value="MOR2-PAG1_C"/>
    <property type="match status" value="1"/>
</dbReference>
<organism evidence="5 6">
    <name type="scientific">Rhinocladiella mackenziei CBS 650.93</name>
    <dbReference type="NCBI Taxonomy" id="1442369"/>
    <lineage>
        <taxon>Eukaryota</taxon>
        <taxon>Fungi</taxon>
        <taxon>Dikarya</taxon>
        <taxon>Ascomycota</taxon>
        <taxon>Pezizomycotina</taxon>
        <taxon>Eurotiomycetes</taxon>
        <taxon>Chaetothyriomycetidae</taxon>
        <taxon>Chaetothyriales</taxon>
        <taxon>Herpotrichiellaceae</taxon>
        <taxon>Rhinocladiella</taxon>
    </lineage>
</organism>
<dbReference type="STRING" id="1442369.A0A0D2IMM9"/>
<feature type="compositionally biased region" description="Polar residues" evidence="1">
    <location>
        <begin position="116"/>
        <end position="130"/>
    </location>
</feature>
<dbReference type="Pfam" id="PF14228">
    <property type="entry name" value="MOR2-PAG1_mid"/>
    <property type="match status" value="3"/>
</dbReference>
<feature type="domain" description="Cell morphogenesis central region" evidence="4">
    <location>
        <begin position="1459"/>
        <end position="1707"/>
    </location>
</feature>
<feature type="region of interest" description="Disordered" evidence="1">
    <location>
        <begin position="2471"/>
        <end position="2512"/>
    </location>
</feature>
<feature type="compositionally biased region" description="Basic and acidic residues" evidence="1">
    <location>
        <begin position="2586"/>
        <end position="2599"/>
    </location>
</feature>
<feature type="domain" description="Cell morphogenesis protein C-terminal" evidence="3">
    <location>
        <begin position="1978"/>
        <end position="2226"/>
    </location>
</feature>
<reference evidence="5 6" key="1">
    <citation type="submission" date="2015-01" db="EMBL/GenBank/DDBJ databases">
        <title>The Genome Sequence of Rhinocladiella mackenzie CBS 650.93.</title>
        <authorList>
            <consortium name="The Broad Institute Genomics Platform"/>
            <person name="Cuomo C."/>
            <person name="de Hoog S."/>
            <person name="Gorbushina A."/>
            <person name="Stielow B."/>
            <person name="Teixiera M."/>
            <person name="Abouelleil A."/>
            <person name="Chapman S.B."/>
            <person name="Priest M."/>
            <person name="Young S.K."/>
            <person name="Wortman J."/>
            <person name="Nusbaum C."/>
            <person name="Birren B."/>
        </authorList>
    </citation>
    <scope>NUCLEOTIDE SEQUENCE [LARGE SCALE GENOMIC DNA]</scope>
    <source>
        <strain evidence="5 6">CBS 650.93</strain>
    </source>
</reference>
<feature type="compositionally biased region" description="Polar residues" evidence="1">
    <location>
        <begin position="47"/>
        <end position="83"/>
    </location>
</feature>
<feature type="region of interest" description="Disordered" evidence="1">
    <location>
        <begin position="162"/>
        <end position="224"/>
    </location>
</feature>
<sequence length="2643" mass="293846">MLLDAQPVSSEPSNSPLDGPGPEQISPPVTNVRPQLAAPIHSRETSVTRGRPQQLNTQTYGSNFVPSSHAGSVQPHGTESGLSSRGGPTVDTGLQRRTSNGYGHHRQTSVIHGLQHSRSPSFNSPSTGSPLTPDPMLGAPAYARHPHATRRGQYSTADTASAFTSPVSPFQGHAPDHSINSLIDGPGSLQDQGSSQPRRRREPSRTRRGHAYHSSSIHQQNEPRTPGEYALHHLFHAFVLRADQRINHCLTLLDNSVAPVEQACAPGVDAGFDQLISSLGHISRQEPKPLVDSLMLWRKSKGDAAANLKKQVYQQRLQMGGTTSSLPISLPRRHTEPLQGPDEPGVPQINSDNPSIEDTLTREYALADRRATISVYILCRVLIAIFEQSNLAAITQDLANKLEDIVFTQMRDVEPGQILTSRIRLANWRIYGEVLGHMSRLDFVNVTFRFTQQLDLWQQEFANSSGTAAARDIESRLELLLLGMRHLHLTATRETVYPVAEFLKTLANLFADAHGPRVKQAYCQLFERLLTAVASNPECFQGVPKWRDFIDTINSRLGNMLVKVRHWNTVFPVTILLLCVSPLDVFSAQWLPMVSNLAPKLKDRSARGLVLQAICQLVWTYLSRVSESAQVKLRKLDEIAKIAIPQGRKTHVVSEPSVSNPLVQLVRIIGFAAQDMCFRSIIFPLVHYDLFQSNRSLKIENMEPERMVIGIRAFLAIMSDLEDGSMKSPPFPTFSVQPPSFEGLPSSPMSMRTSLGIDSPIRSTFEEENPSSLPVNAAQLEENARQYYLQFCQILGKITLLCDNTFGGQATLNEKFGSSNLTPKTPLVDAFTLARNQDGTATDQRQLYYELLHVAIQALPRCFTDHIPLNPLINLLCTGSAHVQTNIAVSATRSLKAIARQGHAQSVAIAFPRFIFHYDTQYSTMSDEGRLGPAHIESTLTLYLELLQIWTEQLKQKATANSPEIRDRAGPNSARALQMELTNVIPHVDEIEAYGLFFLCSQSRRVRAFAIRVLRLVLQFDKVLGQDEPSRIIKLLEGQSSKILDLQDDALNVAERSRLQKDKRVSSGQSTLIEICSSEVSYDSTLWFKAFPNLIRVVFDACPNAIALCRGTVTDRLMMMQSDIEGFSETVMGNPSTYEYRIQGRSSATSAEVLFDQWKLYLIMACVTLSSPGGQSQSQLADAAHARKTSKGATPAQDKLGSARALFSAIIPMLGAAPHAIRDAVVAALGSINRKLYRILLESLQYAVIKCNDEAKARINHQRTPSSPQRSQQTERLRTEVTHVYKLTAHFLRYEDIYNDEWILHNLVTYTRDLRIFLSDTDVQNDWRFQKLRCHFCGLVEEVFEGVNRSKAPGRWMPFESRKSAFALMEDWCGYSAEQNLFDPNQGRGRDVQTRINANATMEKEKNNLRVAALSAMATLCAGPISIKTDSNSILSFNVQRMLSWIDTIFATNNHKMHNIGRRALKQLLINNPDHLLLIEHVIEQCYRTESATSLESYFGVVCDVLIEQPDYPLPFWKILSIIVFTLGNENREIRMKSANLIRTLDERQHKSSNLQEFDISISDKTRAVYKLAQFEYSKRLSKANSEVAFMIFSEFSLHYKSARNDHQRNMVAAILPWLQTLELQVDPGTGGPTAISYMLLANMFEITICSSSAMHNEVQALWQALATGPHAGNVQLILDFIIYLSLDRRDQNFVEYAKQIVVYLSSTPAGSRVLEFFMLQLTPKNMVNDKKHADVMIPDTRNLPYVADLGSLLPMGNKQAGLSLGQVSLIFLVDLMVPPVTLAKDEAIKLMHAVLILWDHYTTSVQEQAREMLVHLIHELVTTKIEPQILTSAKSQIESLVEAVRTNNSRVSWSYDENTRKDEDDGGSRVPPAMSVLTSEIVSIFNLAFENFSDTWAKEALHWASICPVRHLACRSFQVFRCISVSLDARMLADMLARLSNTIADEQTDYQTFSMEILTTLKVIIGALEPKNLMRYPQLFWTTCACLNTIHEREFYETLGMLEKFVEKLDLSAPEVTEAMLKGQPGKWEGGFEGLQPLLYKGLKSADSLDKTLLVLHKLSNIPNCELVGNDDRLLYCVLANLPRFLQSFELDSVDAASITCAERLAQVANAEGHELLSACLLRFANKEWATSREMLTTVIQALRASYFPANDAQSLIFVIGLLTNKTPWFRVKLMDILCELIPLVNMKSPAITTHGPDLISPLLRLLQTEHCAKALEVMDYIMELAATPMEKHHMRMSMASGSAKAIRKEYERTQSLYGIPQSSGWSIPMPAIYSSMTRHNVHAVFYTCGDSDSRKEQETTTPEVEFQGDDGYTDSYFPPQSRAETVRSMEAAADTNVSDLVNTLDSLDDFFDDMDGDNVLTPISTSHLGSIMTIPTLTEQSTALYDEQTAPILRQSLARSSSMTDVQDGFTETGPLPGMTHRPQPSLSSSNYTGTAQANFSSIDEIGAPGPSMVSTAKKPVLQTAISPINHPRPGLHARSITSPANQFPVSQPTSNAFAPMPAGGSLRSQDDYADQYDEAILSDGENSPFPSLSMNTSGANKPLSGPGPSEYQTTPTSATETGGAFTLQGMRRGMRRLTGGKSESQKEKEKARDIARLRGQPGGYNQVTGATQSPKVPKVPLEYLNAGNMTGVSPTTSPGL</sequence>
<feature type="compositionally biased region" description="Polar residues" evidence="1">
    <location>
        <begin position="2527"/>
        <end position="2542"/>
    </location>
</feature>
<feature type="compositionally biased region" description="Polar residues" evidence="1">
    <location>
        <begin position="7"/>
        <end position="16"/>
    </location>
</feature>
<dbReference type="Pfam" id="PF14222">
    <property type="entry name" value="MOR2-PAG1_N"/>
    <property type="match status" value="1"/>
</dbReference>
<name>A0A0D2IMM9_9EURO</name>
<feature type="domain" description="Cell morphogenesis central region" evidence="4">
    <location>
        <begin position="988"/>
        <end position="1455"/>
    </location>
</feature>
<protein>
    <recommendedName>
        <fullName evidence="7">Cell morphogenesis protein</fullName>
    </recommendedName>
</protein>
<feature type="region of interest" description="Disordered" evidence="1">
    <location>
        <begin position="1"/>
        <end position="142"/>
    </location>
</feature>
<gene>
    <name evidence="5" type="ORF">Z518_05274</name>
</gene>
<dbReference type="GO" id="GO:0030427">
    <property type="term" value="C:site of polarized growth"/>
    <property type="evidence" value="ECO:0007669"/>
    <property type="project" value="TreeGrafter"/>
</dbReference>
<evidence type="ECO:0000256" key="1">
    <source>
        <dbReference type="SAM" id="MobiDB-lite"/>
    </source>
</evidence>
<feature type="compositionally biased region" description="Polar residues" evidence="1">
    <location>
        <begin position="2553"/>
        <end position="2563"/>
    </location>
</feature>
<dbReference type="InterPro" id="IPR039867">
    <property type="entry name" value="Furry/Tao3/Mor2"/>
</dbReference>
<feature type="domain" description="Cell morphogenesis protein N-terminal" evidence="2">
    <location>
        <begin position="368"/>
        <end position="951"/>
    </location>
</feature>
<dbReference type="HOGENOM" id="CLU_000325_1_0_1"/>
<evidence type="ECO:0008006" key="7">
    <source>
        <dbReference type="Google" id="ProtNLM"/>
    </source>
</evidence>
<dbReference type="InterPro" id="IPR025614">
    <property type="entry name" value="Cell_morpho_N"/>
</dbReference>
<dbReference type="Proteomes" id="UP000053617">
    <property type="component" value="Unassembled WGS sequence"/>
</dbReference>
<dbReference type="InterPro" id="IPR016024">
    <property type="entry name" value="ARM-type_fold"/>
</dbReference>
<feature type="compositionally biased region" description="Polar residues" evidence="1">
    <location>
        <begin position="2482"/>
        <end position="2499"/>
    </location>
</feature>
<feature type="region of interest" description="Disordered" evidence="1">
    <location>
        <begin position="2524"/>
        <end position="2622"/>
    </location>
</feature>
<dbReference type="GO" id="GO:0000902">
    <property type="term" value="P:cell morphogenesis"/>
    <property type="evidence" value="ECO:0007669"/>
    <property type="project" value="InterPro"/>
</dbReference>
<evidence type="ECO:0000259" key="4">
    <source>
        <dbReference type="Pfam" id="PF14228"/>
    </source>
</evidence>
<dbReference type="SUPFAM" id="SSF48371">
    <property type="entry name" value="ARM repeat"/>
    <property type="match status" value="2"/>
</dbReference>
<evidence type="ECO:0000313" key="6">
    <source>
        <dbReference type="Proteomes" id="UP000053617"/>
    </source>
</evidence>
<evidence type="ECO:0000313" key="5">
    <source>
        <dbReference type="EMBL" id="KIX04406.1"/>
    </source>
</evidence>
<dbReference type="EMBL" id="KN847478">
    <property type="protein sequence ID" value="KIX04406.1"/>
    <property type="molecule type" value="Genomic_DNA"/>
</dbReference>
<feature type="compositionally biased region" description="Polar residues" evidence="1">
    <location>
        <begin position="213"/>
        <end position="223"/>
    </location>
</feature>
<dbReference type="PANTHER" id="PTHR12295">
    <property type="entry name" value="FURRY-RELATED"/>
    <property type="match status" value="1"/>
</dbReference>
<feature type="compositionally biased region" description="Polar residues" evidence="1">
    <location>
        <begin position="2606"/>
        <end position="2617"/>
    </location>
</feature>
<feature type="compositionally biased region" description="Basic residues" evidence="1">
    <location>
        <begin position="197"/>
        <end position="211"/>
    </location>
</feature>